<accession>A0AAW4ZC32</accession>
<proteinExistence type="predicted"/>
<dbReference type="Gene3D" id="3.40.50.300">
    <property type="entry name" value="P-loop containing nucleotide triphosphate hydrolases"/>
    <property type="match status" value="1"/>
</dbReference>
<dbReference type="Pfam" id="PF08706">
    <property type="entry name" value="D5_N"/>
    <property type="match status" value="1"/>
</dbReference>
<evidence type="ECO:0000313" key="6">
    <source>
        <dbReference type="Proteomes" id="UP001200544"/>
    </source>
</evidence>
<dbReference type="InterPro" id="IPR006500">
    <property type="entry name" value="Helicase_put_C_phage/plasmid"/>
</dbReference>
<keyword evidence="2" id="KW-0378">Hydrolase</keyword>
<dbReference type="Pfam" id="PF19263">
    <property type="entry name" value="DUF5906"/>
    <property type="match status" value="1"/>
</dbReference>
<dbReference type="InterPro" id="IPR045455">
    <property type="entry name" value="NrS-1_pol-like_helicase"/>
</dbReference>
<evidence type="ECO:0000256" key="2">
    <source>
        <dbReference type="ARBA" id="ARBA00022801"/>
    </source>
</evidence>
<dbReference type="AlphaFoldDB" id="A0AAW4ZC32"/>
<dbReference type="InterPro" id="IPR014818">
    <property type="entry name" value="Phage/plasmid_primase_P4_C"/>
</dbReference>
<name>A0AAW4ZC32_BACT4</name>
<dbReference type="EMBL" id="JAHYQA010000029">
    <property type="protein sequence ID" value="MCE9240686.1"/>
    <property type="molecule type" value="Genomic_DNA"/>
</dbReference>
<protein>
    <submittedName>
        <fullName evidence="5">DNA primase</fullName>
    </submittedName>
</protein>
<dbReference type="PROSITE" id="PS51206">
    <property type="entry name" value="SF3_HELICASE_1"/>
    <property type="match status" value="1"/>
</dbReference>
<dbReference type="NCBIfam" id="TIGR01613">
    <property type="entry name" value="primase_Cterm"/>
    <property type="match status" value="1"/>
</dbReference>
<evidence type="ECO:0000256" key="3">
    <source>
        <dbReference type="ARBA" id="ARBA00022840"/>
    </source>
</evidence>
<dbReference type="InterPro" id="IPR027417">
    <property type="entry name" value="P-loop_NTPase"/>
</dbReference>
<evidence type="ECO:0000259" key="4">
    <source>
        <dbReference type="PROSITE" id="PS51206"/>
    </source>
</evidence>
<sequence length="488" mass="56003">MMNQKYILKKILDSLSKLDFKETYAENLHRRLEAEKDQELQKLIKDRIYSLQITDEIKSVLVSEKVKEAAEKLGYRLIITRNKNSYLYNGVLWEPVDALELKHFLGKAFQRMGADKYTAKNVRIASKIYEQACYSLYDPAEHNDTETKINLDNLTLGINNDGSVKEEKHSSDDYFFYALPYKYDPKAISPMFQKFLDEVLPEKDVQQVLQEFIGCCLNPAIKLEKVLCCIGTGANGKSVFFETIMAVLGENNVSSYNINSLCDDKGYSRIMIKNKLLNYSSDFNGKIWGNGIFKQLASGEPVEARRLYQDPEMVKGYARLAFNCNSIPTSSDSSYGFRRRLLMIPFGMKISKEKADPDLARKLRSELPGILLWAIEGLQRFIRNGKKLSPSPTIEALEQEYKEDTDSVVMFLGSKHYIPGDKDFKRLSELYNEYKEYCKSNSIRFESKSNLKNKLKEEGYTIEEKEKKAIKVAITTSVPSIVPSPFYS</sequence>
<dbReference type="GO" id="GO:0016787">
    <property type="term" value="F:hydrolase activity"/>
    <property type="evidence" value="ECO:0007669"/>
    <property type="project" value="UniProtKB-KW"/>
</dbReference>
<dbReference type="SMART" id="SM00885">
    <property type="entry name" value="D5_N"/>
    <property type="match status" value="1"/>
</dbReference>
<keyword evidence="1" id="KW-0547">Nucleotide-binding</keyword>
<dbReference type="RefSeq" id="WP_234136967.1">
    <property type="nucleotide sequence ID" value="NZ_JAHYQD010000032.1"/>
</dbReference>
<gene>
    <name evidence="5" type="ORF">K0H07_26460</name>
</gene>
<dbReference type="PANTHER" id="PTHR35372:SF2">
    <property type="entry name" value="SF3 HELICASE DOMAIN-CONTAINING PROTEIN"/>
    <property type="match status" value="1"/>
</dbReference>
<dbReference type="Proteomes" id="UP001200544">
    <property type="component" value="Unassembled WGS sequence"/>
</dbReference>
<evidence type="ECO:0000256" key="1">
    <source>
        <dbReference type="ARBA" id="ARBA00022741"/>
    </source>
</evidence>
<dbReference type="InterPro" id="IPR051620">
    <property type="entry name" value="ORF904-like_C"/>
</dbReference>
<organism evidence="5 6">
    <name type="scientific">Bacteroides thetaiotaomicron</name>
    <dbReference type="NCBI Taxonomy" id="818"/>
    <lineage>
        <taxon>Bacteria</taxon>
        <taxon>Pseudomonadati</taxon>
        <taxon>Bacteroidota</taxon>
        <taxon>Bacteroidia</taxon>
        <taxon>Bacteroidales</taxon>
        <taxon>Bacteroidaceae</taxon>
        <taxon>Bacteroides</taxon>
    </lineage>
</organism>
<comment type="caution">
    <text evidence="5">The sequence shown here is derived from an EMBL/GenBank/DDBJ whole genome shotgun (WGS) entry which is preliminary data.</text>
</comment>
<dbReference type="PANTHER" id="PTHR35372">
    <property type="entry name" value="ATP BINDING PROTEIN-RELATED"/>
    <property type="match status" value="1"/>
</dbReference>
<dbReference type="GO" id="GO:0005524">
    <property type="term" value="F:ATP binding"/>
    <property type="evidence" value="ECO:0007669"/>
    <property type="project" value="UniProtKB-KW"/>
</dbReference>
<evidence type="ECO:0000313" key="5">
    <source>
        <dbReference type="EMBL" id="MCE9240686.1"/>
    </source>
</evidence>
<keyword evidence="3" id="KW-0067">ATP-binding</keyword>
<dbReference type="InterPro" id="IPR014015">
    <property type="entry name" value="Helicase_SF3_DNA-vir"/>
</dbReference>
<feature type="domain" description="SF3 helicase" evidence="4">
    <location>
        <begin position="204"/>
        <end position="359"/>
    </location>
</feature>
<reference evidence="5" key="1">
    <citation type="submission" date="2021-07" db="EMBL/GenBank/DDBJ databases">
        <title>Comparative genomics of Bacteroides fragilis group isolates reveals species-dependent resistance mechanisms and validates clinical tools for resistance prediction.</title>
        <authorList>
            <person name="Wallace M.J."/>
            <person name="Jean S."/>
            <person name="Wallace M.A."/>
            <person name="Carey-Ann B.D."/>
            <person name="Dantas G."/>
        </authorList>
    </citation>
    <scope>NUCLEOTIDE SEQUENCE</scope>
    <source>
        <strain evidence="5">BJH_160</strain>
    </source>
</reference>